<dbReference type="SUPFAM" id="SSF81296">
    <property type="entry name" value="E set domains"/>
    <property type="match status" value="2"/>
</dbReference>
<evidence type="ECO:0000256" key="1">
    <source>
        <dbReference type="ARBA" id="ARBA00005298"/>
    </source>
</evidence>
<evidence type="ECO:0000259" key="2">
    <source>
        <dbReference type="SMART" id="SM01017"/>
    </source>
</evidence>
<evidence type="ECO:0000313" key="3">
    <source>
        <dbReference type="Ensembl" id="ENSGWIP00000032285.1"/>
    </source>
</evidence>
<protein>
    <submittedName>
        <fullName evidence="3">Arrestin domain-containing protein 3-like</fullName>
    </submittedName>
</protein>
<reference evidence="3" key="2">
    <citation type="submission" date="2025-08" db="UniProtKB">
        <authorList>
            <consortium name="Ensembl"/>
        </authorList>
    </citation>
    <scope>IDENTIFICATION</scope>
</reference>
<keyword evidence="4" id="KW-1185">Reference proteome</keyword>
<name>A0A8C5GM10_GOUWI</name>
<dbReference type="Pfam" id="PF02752">
    <property type="entry name" value="Arrestin_C"/>
    <property type="match status" value="1"/>
</dbReference>
<sequence>MTVKHFSVTYDKVNDRGTFSPGDTLSGTVTVVTNKETKVQCLVVKAKGKAMVAWNEQKGPTVMVHSDKKIYFYFEHIIVQDKQMGNGTEIIGPGRNVYQFSFVLPNTDMPSSFKGKWGHITYSVRAQLTQSLWLVHKAKAEVPFLSKSEFPFASKSEIIIIGLQVGKQQGKAMGVTVDVVNSSARRVVPQFFLCEKQTFAAQSKIKVHGKDVFFGTGDPVPAESRGTITKVLSIPPQLPPTFFNCCMMKLEYRLKITLDVPFVRDQVIKIPLVILLGSPRPHQQKPKKSIWFKKFLS</sequence>
<dbReference type="Gene3D" id="2.60.40.640">
    <property type="match status" value="2"/>
</dbReference>
<comment type="similarity">
    <text evidence="1">Belongs to the arrestin family.</text>
</comment>
<organism evidence="3 4">
    <name type="scientific">Gouania willdenowi</name>
    <name type="common">Blunt-snouted clingfish</name>
    <name type="synonym">Lepadogaster willdenowi</name>
    <dbReference type="NCBI Taxonomy" id="441366"/>
    <lineage>
        <taxon>Eukaryota</taxon>
        <taxon>Metazoa</taxon>
        <taxon>Chordata</taxon>
        <taxon>Craniata</taxon>
        <taxon>Vertebrata</taxon>
        <taxon>Euteleostomi</taxon>
        <taxon>Actinopterygii</taxon>
        <taxon>Neopterygii</taxon>
        <taxon>Teleostei</taxon>
        <taxon>Neoteleostei</taxon>
        <taxon>Acanthomorphata</taxon>
        <taxon>Ovalentaria</taxon>
        <taxon>Blenniimorphae</taxon>
        <taxon>Blenniiformes</taxon>
        <taxon>Gobiesocoidei</taxon>
        <taxon>Gobiesocidae</taxon>
        <taxon>Gobiesocinae</taxon>
        <taxon>Gouania</taxon>
    </lineage>
</organism>
<dbReference type="GO" id="GO:0015031">
    <property type="term" value="P:protein transport"/>
    <property type="evidence" value="ECO:0007669"/>
    <property type="project" value="TreeGrafter"/>
</dbReference>
<dbReference type="Proteomes" id="UP000694680">
    <property type="component" value="Chromosome 5"/>
</dbReference>
<dbReference type="InterPro" id="IPR050357">
    <property type="entry name" value="Arrestin_domain-protein"/>
</dbReference>
<dbReference type="GO" id="GO:0005737">
    <property type="term" value="C:cytoplasm"/>
    <property type="evidence" value="ECO:0007669"/>
    <property type="project" value="TreeGrafter"/>
</dbReference>
<dbReference type="GO" id="GO:0005886">
    <property type="term" value="C:plasma membrane"/>
    <property type="evidence" value="ECO:0007669"/>
    <property type="project" value="TreeGrafter"/>
</dbReference>
<dbReference type="Ensembl" id="ENSGWIT00000035144.1">
    <property type="protein sequence ID" value="ENSGWIP00000032285.1"/>
    <property type="gene ID" value="ENSGWIG00000016635.1"/>
</dbReference>
<dbReference type="SMART" id="SM01017">
    <property type="entry name" value="Arrestin_C"/>
    <property type="match status" value="1"/>
</dbReference>
<dbReference type="InterPro" id="IPR014752">
    <property type="entry name" value="Arrestin-like_C"/>
</dbReference>
<dbReference type="PANTHER" id="PTHR11188">
    <property type="entry name" value="ARRESTIN DOMAIN CONTAINING PROTEIN"/>
    <property type="match status" value="1"/>
</dbReference>
<reference evidence="3" key="1">
    <citation type="submission" date="2020-06" db="EMBL/GenBank/DDBJ databases">
        <authorList>
            <consortium name="Wellcome Sanger Institute Data Sharing"/>
        </authorList>
    </citation>
    <scope>NUCLEOTIDE SEQUENCE [LARGE SCALE GENOMIC DNA]</scope>
</reference>
<dbReference type="AlphaFoldDB" id="A0A8C5GM10"/>
<gene>
    <name evidence="3" type="primary">LOC114462878</name>
</gene>
<dbReference type="Pfam" id="PF00339">
    <property type="entry name" value="Arrestin_N"/>
    <property type="match status" value="1"/>
</dbReference>
<dbReference type="InterPro" id="IPR011021">
    <property type="entry name" value="Arrestin-like_N"/>
</dbReference>
<dbReference type="PANTHER" id="PTHR11188:SF135">
    <property type="entry name" value="ARRESTIN DOMAIN CONTAINING 3-LIKE-RELATED"/>
    <property type="match status" value="1"/>
</dbReference>
<feature type="domain" description="Arrestin C-terminal-like" evidence="2">
    <location>
        <begin position="155"/>
        <end position="281"/>
    </location>
</feature>
<accession>A0A8C5GM10</accession>
<evidence type="ECO:0000313" key="4">
    <source>
        <dbReference type="Proteomes" id="UP000694680"/>
    </source>
</evidence>
<dbReference type="GO" id="GO:0007399">
    <property type="term" value="P:nervous system development"/>
    <property type="evidence" value="ECO:0007669"/>
    <property type="project" value="UniProtKB-ARBA"/>
</dbReference>
<dbReference type="InterPro" id="IPR011022">
    <property type="entry name" value="Arrestin_C-like"/>
</dbReference>
<reference evidence="3" key="3">
    <citation type="submission" date="2025-09" db="UniProtKB">
        <authorList>
            <consortium name="Ensembl"/>
        </authorList>
    </citation>
    <scope>IDENTIFICATION</scope>
</reference>
<dbReference type="InterPro" id="IPR014756">
    <property type="entry name" value="Ig_E-set"/>
</dbReference>
<proteinExistence type="inferred from homology"/>